<feature type="compositionally biased region" description="Polar residues" evidence="1">
    <location>
        <begin position="276"/>
        <end position="287"/>
    </location>
</feature>
<reference evidence="2 3" key="1">
    <citation type="submission" date="2015-11" db="EMBL/GenBank/DDBJ databases">
        <title>Lactobacillus brevis bacteriophage SA-C12: a mosaic Myoviridae member.</title>
        <authorList>
            <person name="Mahony J."/>
        </authorList>
    </citation>
    <scope>NUCLEOTIDE SEQUENCE [LARGE SCALE GENOMIC DNA]</scope>
</reference>
<dbReference type="Proteomes" id="UP000223158">
    <property type="component" value="Segment"/>
</dbReference>
<feature type="region of interest" description="Disordered" evidence="1">
    <location>
        <begin position="274"/>
        <end position="322"/>
    </location>
</feature>
<gene>
    <name evidence="2" type="ORF">SAC12_095</name>
</gene>
<evidence type="ECO:0000256" key="1">
    <source>
        <dbReference type="SAM" id="MobiDB-lite"/>
    </source>
</evidence>
<sequence length="322" mass="35124">MMETQLNELKGNAVSIVGTLESKDLSLDKDKQGNDIVKGLVRLQVKNGNKVNSFVLNVYNKKFTNAGKENKLYNGIVTVMNEYKSIEETGSEETADRVSVNADLSYNIYAKDGNIMENNRLRASTFHRVNGNPGAKDQAIGQITAVIDSYVDEEDSNGDPTGKTLVNAFTVGYNGRVGKIMKLKVAGDLSEQMQSFFPTGSTGVLSYDLFNYVIVEEQSVDNNSSSFGEIHEVVQRKSYVNELLISGGEMLKNEEEALDEDQINAAKVALRKQKTEALSNDTQSVTHKTGFGSAKPKSESNSSDPFASGGGNIDITDDDLPF</sequence>
<organism evidence="2 3">
    <name type="scientific">Lactobacillus phage SA-C12</name>
    <dbReference type="NCBI Taxonomy" id="1755697"/>
    <lineage>
        <taxon>Viruses</taxon>
        <taxon>Duplodnaviria</taxon>
        <taxon>Heunggongvirae</taxon>
        <taxon>Uroviricota</taxon>
        <taxon>Caudoviricetes</taxon>
        <taxon>Tybeckvirinae</taxon>
        <taxon>Lenusvirus</taxon>
        <taxon>Lenusvirus SAC12</taxon>
    </lineage>
</organism>
<protein>
    <submittedName>
        <fullName evidence="2">Putative SSB protein</fullName>
    </submittedName>
</protein>
<accession>A0A1I9KKB9</accession>
<dbReference type="EMBL" id="KU052488">
    <property type="protein sequence ID" value="ALY06916.1"/>
    <property type="molecule type" value="Genomic_DNA"/>
</dbReference>
<keyword evidence="3" id="KW-1185">Reference proteome</keyword>
<proteinExistence type="predicted"/>
<evidence type="ECO:0000313" key="2">
    <source>
        <dbReference type="EMBL" id="ALY06916.1"/>
    </source>
</evidence>
<evidence type="ECO:0000313" key="3">
    <source>
        <dbReference type="Proteomes" id="UP000223158"/>
    </source>
</evidence>
<name>A0A1I9KKB9_9CAUD</name>